<comment type="caution">
    <text evidence="1">The sequence shown here is derived from an EMBL/GenBank/DDBJ whole genome shotgun (WGS) entry which is preliminary data.</text>
</comment>
<evidence type="ECO:0000313" key="1">
    <source>
        <dbReference type="EMBL" id="CAH8360311.1"/>
    </source>
</evidence>
<organism evidence="1 2">
    <name type="scientific">Eruca vesicaria subsp. sativa</name>
    <name type="common">Garden rocket</name>
    <name type="synonym">Eruca sativa</name>
    <dbReference type="NCBI Taxonomy" id="29727"/>
    <lineage>
        <taxon>Eukaryota</taxon>
        <taxon>Viridiplantae</taxon>
        <taxon>Streptophyta</taxon>
        <taxon>Embryophyta</taxon>
        <taxon>Tracheophyta</taxon>
        <taxon>Spermatophyta</taxon>
        <taxon>Magnoliopsida</taxon>
        <taxon>eudicotyledons</taxon>
        <taxon>Gunneridae</taxon>
        <taxon>Pentapetalae</taxon>
        <taxon>rosids</taxon>
        <taxon>malvids</taxon>
        <taxon>Brassicales</taxon>
        <taxon>Brassicaceae</taxon>
        <taxon>Brassiceae</taxon>
        <taxon>Eruca</taxon>
    </lineage>
</organism>
<sequence length="93" mass="10473">MLPYIIKAWNPDSIADNIKPFTISRPKVLPQAASLTDDGALTCLYVDAHCQKGLEACKFLTPQVLPDAAKQLCLKFYRFITKNQPLNQQQHQS</sequence>
<accession>A0ABC8KWL1</accession>
<protein>
    <submittedName>
        <fullName evidence="1">Uncharacterized protein</fullName>
    </submittedName>
</protein>
<keyword evidence="2" id="KW-1185">Reference proteome</keyword>
<proteinExistence type="predicted"/>
<evidence type="ECO:0000313" key="2">
    <source>
        <dbReference type="Proteomes" id="UP001642260"/>
    </source>
</evidence>
<dbReference type="AlphaFoldDB" id="A0ABC8KWL1"/>
<reference evidence="1 2" key="1">
    <citation type="submission" date="2022-03" db="EMBL/GenBank/DDBJ databases">
        <authorList>
            <person name="Macdonald S."/>
            <person name="Ahmed S."/>
            <person name="Newling K."/>
        </authorList>
    </citation>
    <scope>NUCLEOTIDE SEQUENCE [LARGE SCALE GENOMIC DNA]</scope>
</reference>
<dbReference type="EMBL" id="CAKOAT010285154">
    <property type="protein sequence ID" value="CAH8360311.1"/>
    <property type="molecule type" value="Genomic_DNA"/>
</dbReference>
<dbReference type="Proteomes" id="UP001642260">
    <property type="component" value="Unassembled WGS sequence"/>
</dbReference>
<name>A0ABC8KWL1_ERUVS</name>
<gene>
    <name evidence="1" type="ORF">ERUC_LOCUS26067</name>
</gene>